<evidence type="ECO:0000256" key="4">
    <source>
        <dbReference type="ARBA" id="ARBA00023172"/>
    </source>
</evidence>
<evidence type="ECO:0000256" key="1">
    <source>
        <dbReference type="ARBA" id="ARBA00007452"/>
    </source>
</evidence>
<gene>
    <name evidence="7" type="primary">recO</name>
    <name evidence="9" type="ORF">A2478_00770</name>
</gene>
<proteinExistence type="inferred from homology"/>
<evidence type="ECO:0000313" key="10">
    <source>
        <dbReference type="Proteomes" id="UP000179001"/>
    </source>
</evidence>
<dbReference type="GO" id="GO:0006310">
    <property type="term" value="P:DNA recombination"/>
    <property type="evidence" value="ECO:0007669"/>
    <property type="project" value="UniProtKB-UniRule"/>
</dbReference>
<evidence type="ECO:0000256" key="5">
    <source>
        <dbReference type="ARBA" id="ARBA00023204"/>
    </source>
</evidence>
<comment type="similarity">
    <text evidence="1 7">Belongs to the RecO family.</text>
</comment>
<dbReference type="Gene3D" id="2.40.50.140">
    <property type="entry name" value="Nucleic acid-binding proteins"/>
    <property type="match status" value="1"/>
</dbReference>
<name>A0A1F5SWE4_9BACT</name>
<dbReference type="NCBIfam" id="TIGR00613">
    <property type="entry name" value="reco"/>
    <property type="match status" value="1"/>
</dbReference>
<evidence type="ECO:0000256" key="6">
    <source>
        <dbReference type="ARBA" id="ARBA00033409"/>
    </source>
</evidence>
<reference evidence="9 10" key="1">
    <citation type="journal article" date="2016" name="Nat. Commun.">
        <title>Thousands of microbial genomes shed light on interconnected biogeochemical processes in an aquifer system.</title>
        <authorList>
            <person name="Anantharaman K."/>
            <person name="Brown C.T."/>
            <person name="Hug L.A."/>
            <person name="Sharon I."/>
            <person name="Castelle C.J."/>
            <person name="Probst A.J."/>
            <person name="Thomas B.C."/>
            <person name="Singh A."/>
            <person name="Wilkins M.J."/>
            <person name="Karaoz U."/>
            <person name="Brodie E.L."/>
            <person name="Williams K.H."/>
            <person name="Hubbard S.S."/>
            <person name="Banfield J.F."/>
        </authorList>
    </citation>
    <scope>NUCLEOTIDE SEQUENCE [LARGE SCALE GENOMIC DNA]</scope>
</reference>
<dbReference type="SUPFAM" id="SSF57863">
    <property type="entry name" value="ArfGap/RecO-like zinc finger"/>
    <property type="match status" value="1"/>
</dbReference>
<dbReference type="SUPFAM" id="SSF50249">
    <property type="entry name" value="Nucleic acid-binding proteins"/>
    <property type="match status" value="1"/>
</dbReference>
<accession>A0A1F5SWE4</accession>
<dbReference type="Proteomes" id="UP000179001">
    <property type="component" value="Unassembled WGS sequence"/>
</dbReference>
<sequence length="243" mass="28694">MDKTYKTIGFVLNRKDWRENDSLFSFYTENFGKIQAVAIGSKKIKSKLMGHLSSYGLVDLMIARSKNSFDKLASARLIEKFDLNLEQDFIYINIIFELLEKSLELEDKNLLEWQLVIDTIRRLEKTSDKNSKKIIVIYFACQLMKLLGYSPELYSCVKCNNKVGEKAYFSWHDNSMICSKCNCEKLKIDENVIKFLRLIFINDQKVFPKLVIKQDLLNKIVVFMKDWLNYLVEKEIYSWKQIV</sequence>
<dbReference type="InterPro" id="IPR012340">
    <property type="entry name" value="NA-bd_OB-fold"/>
</dbReference>
<evidence type="ECO:0000259" key="8">
    <source>
        <dbReference type="Pfam" id="PF11967"/>
    </source>
</evidence>
<dbReference type="STRING" id="1798002.A2478_00770"/>
<evidence type="ECO:0000256" key="7">
    <source>
        <dbReference type="HAMAP-Rule" id="MF_00201"/>
    </source>
</evidence>
<evidence type="ECO:0000256" key="3">
    <source>
        <dbReference type="ARBA" id="ARBA00022763"/>
    </source>
</evidence>
<dbReference type="GO" id="GO:0043590">
    <property type="term" value="C:bacterial nucleoid"/>
    <property type="evidence" value="ECO:0007669"/>
    <property type="project" value="TreeGrafter"/>
</dbReference>
<comment type="function">
    <text evidence="7">Involved in DNA repair and RecF pathway recombination.</text>
</comment>
<dbReference type="Pfam" id="PF11967">
    <property type="entry name" value="RecO_N"/>
    <property type="match status" value="1"/>
</dbReference>
<evidence type="ECO:0000313" key="9">
    <source>
        <dbReference type="EMBL" id="OGF30962.1"/>
    </source>
</evidence>
<organism evidence="9 10">
    <name type="scientific">Candidatus Falkowbacteria bacterium RIFOXYC2_FULL_36_12</name>
    <dbReference type="NCBI Taxonomy" id="1798002"/>
    <lineage>
        <taxon>Bacteria</taxon>
        <taxon>Candidatus Falkowiibacteriota</taxon>
    </lineage>
</organism>
<dbReference type="InterPro" id="IPR042242">
    <property type="entry name" value="RecO_C"/>
</dbReference>
<dbReference type="InterPro" id="IPR003717">
    <property type="entry name" value="RecO"/>
</dbReference>
<keyword evidence="5 7" id="KW-0234">DNA repair</keyword>
<comment type="caution">
    <text evidence="9">The sequence shown here is derived from an EMBL/GenBank/DDBJ whole genome shotgun (WGS) entry which is preliminary data.</text>
</comment>
<keyword evidence="4 7" id="KW-0233">DNA recombination</keyword>
<evidence type="ECO:0000256" key="2">
    <source>
        <dbReference type="ARBA" id="ARBA00021310"/>
    </source>
</evidence>
<protein>
    <recommendedName>
        <fullName evidence="2 7">DNA repair protein RecO</fullName>
    </recommendedName>
    <alternativeName>
        <fullName evidence="6 7">Recombination protein O</fullName>
    </alternativeName>
</protein>
<dbReference type="AlphaFoldDB" id="A0A1F5SWE4"/>
<dbReference type="GO" id="GO:0006302">
    <property type="term" value="P:double-strand break repair"/>
    <property type="evidence" value="ECO:0007669"/>
    <property type="project" value="TreeGrafter"/>
</dbReference>
<dbReference type="HAMAP" id="MF_00201">
    <property type="entry name" value="RecO"/>
    <property type="match status" value="1"/>
</dbReference>
<dbReference type="Pfam" id="PF02565">
    <property type="entry name" value="RecO_C"/>
    <property type="match status" value="1"/>
</dbReference>
<dbReference type="Gene3D" id="1.20.1440.120">
    <property type="entry name" value="Recombination protein O, C-terminal domain"/>
    <property type="match status" value="1"/>
</dbReference>
<dbReference type="InterPro" id="IPR022572">
    <property type="entry name" value="DNA_rep/recomb_RecO_N"/>
</dbReference>
<dbReference type="PANTHER" id="PTHR33991">
    <property type="entry name" value="DNA REPAIR PROTEIN RECO"/>
    <property type="match status" value="1"/>
</dbReference>
<dbReference type="InterPro" id="IPR037278">
    <property type="entry name" value="ARFGAP/RecO"/>
</dbReference>
<feature type="domain" description="DNA replication/recombination mediator RecO N-terminal" evidence="8">
    <location>
        <begin position="1"/>
        <end position="81"/>
    </location>
</feature>
<keyword evidence="3 7" id="KW-0227">DNA damage</keyword>
<dbReference type="EMBL" id="MFGJ01000008">
    <property type="protein sequence ID" value="OGF30962.1"/>
    <property type="molecule type" value="Genomic_DNA"/>
</dbReference>
<dbReference type="PANTHER" id="PTHR33991:SF1">
    <property type="entry name" value="DNA REPAIR PROTEIN RECO"/>
    <property type="match status" value="1"/>
</dbReference>